<feature type="region of interest" description="Disordered" evidence="1">
    <location>
        <begin position="1"/>
        <end position="23"/>
    </location>
</feature>
<reference evidence="3 4" key="1">
    <citation type="submission" date="2024-02" db="EMBL/GenBank/DDBJ databases">
        <title>Rhodopirellula caenicola NBRC 110016.</title>
        <authorList>
            <person name="Ichikawa N."/>
            <person name="Katano-Makiyama Y."/>
            <person name="Hidaka K."/>
        </authorList>
    </citation>
    <scope>NUCLEOTIDE SEQUENCE [LARGE SCALE GENOMIC DNA]</scope>
    <source>
        <strain evidence="3 4">NBRC 110016</strain>
    </source>
</reference>
<dbReference type="InterPro" id="IPR051604">
    <property type="entry name" value="Ergot_Alk_Oxidoreductase"/>
</dbReference>
<evidence type="ECO:0000313" key="3">
    <source>
        <dbReference type="EMBL" id="GAA5508990.1"/>
    </source>
</evidence>
<proteinExistence type="predicted"/>
<accession>A0ABP9VWN1</accession>
<dbReference type="SUPFAM" id="SSF55961">
    <property type="entry name" value="Bet v1-like"/>
    <property type="match status" value="1"/>
</dbReference>
<dbReference type="EMBL" id="BAABRO010000012">
    <property type="protein sequence ID" value="GAA5508990.1"/>
    <property type="molecule type" value="Genomic_DNA"/>
</dbReference>
<sequence>MPENNHTDHPASSTKQDRSNGGERILLTGATGYVGGRLLRLLEDSGRPLRCMARHPENLRARVSPQTEVVHGDVLQRDTLTDALQGIHTAYYLIHSMGTSDGFESDDRDAAANFAAAARNAGVKRIVYLGGLGEDDDDELSSHLRSRHEVGRVLKESEAQVIEFRASVIIGSGSLSFELVRALVRKLPIMLWPKWVSTEASPIAIRDVLSYLMETLELPLGESKIYQIGGPQPVSYGGIMDEYARQRGLKRMRIRVPLLSPRISSLWLGLVTPVYARIGRKLVEGLKNPTIVTDDAALRDFSIRPVGIQEAIQRAIEREDQEMVETRWSDALSSAGRTAKWGGEAFGSRLVDSRTIDVDVPPECAFVPIQRIGGDAGWYYGEWLWKIRGFMDMLIGGVGYRRGRRHASSVHVGDAIDFWRVELIEPNQRLRLAAEMKLPGRGWLDYEVCPRPGGGSTIRQTAEFDPAGLFGLCYWYSVWPLHQLVFAGMLRGVAKRAEAYCQDPANQTSP</sequence>
<evidence type="ECO:0000256" key="1">
    <source>
        <dbReference type="SAM" id="MobiDB-lite"/>
    </source>
</evidence>
<dbReference type="Pfam" id="PF13460">
    <property type="entry name" value="NAD_binding_10"/>
    <property type="match status" value="1"/>
</dbReference>
<dbReference type="PANTHER" id="PTHR43162">
    <property type="match status" value="1"/>
</dbReference>
<dbReference type="InterPro" id="IPR036291">
    <property type="entry name" value="NAD(P)-bd_dom_sf"/>
</dbReference>
<dbReference type="InterPro" id="IPR021295">
    <property type="entry name" value="DUF2867"/>
</dbReference>
<evidence type="ECO:0000259" key="2">
    <source>
        <dbReference type="Pfam" id="PF13460"/>
    </source>
</evidence>
<dbReference type="InterPro" id="IPR016040">
    <property type="entry name" value="NAD(P)-bd_dom"/>
</dbReference>
<gene>
    <name evidence="3" type="ORF">Rcae01_04459</name>
</gene>
<name>A0ABP9VWN1_9BACT</name>
<evidence type="ECO:0000313" key="4">
    <source>
        <dbReference type="Proteomes" id="UP001416858"/>
    </source>
</evidence>
<dbReference type="SUPFAM" id="SSF51735">
    <property type="entry name" value="NAD(P)-binding Rossmann-fold domains"/>
    <property type="match status" value="1"/>
</dbReference>
<feature type="domain" description="NAD(P)-binding" evidence="2">
    <location>
        <begin position="29"/>
        <end position="160"/>
    </location>
</feature>
<dbReference type="Pfam" id="PF11066">
    <property type="entry name" value="DUF2867"/>
    <property type="match status" value="1"/>
</dbReference>
<protein>
    <recommendedName>
        <fullName evidence="2">NAD(P)-binding domain-containing protein</fullName>
    </recommendedName>
</protein>
<feature type="compositionally biased region" description="Basic and acidic residues" evidence="1">
    <location>
        <begin position="1"/>
        <end position="21"/>
    </location>
</feature>
<dbReference type="PANTHER" id="PTHR43162:SF1">
    <property type="entry name" value="PRESTALK A DIFFERENTIATION PROTEIN A"/>
    <property type="match status" value="1"/>
</dbReference>
<dbReference type="Gene3D" id="3.40.50.720">
    <property type="entry name" value="NAD(P)-binding Rossmann-like Domain"/>
    <property type="match status" value="1"/>
</dbReference>
<dbReference type="RefSeq" id="WP_345685736.1">
    <property type="nucleotide sequence ID" value="NZ_BAABRO010000012.1"/>
</dbReference>
<dbReference type="Proteomes" id="UP001416858">
    <property type="component" value="Unassembled WGS sequence"/>
</dbReference>
<organism evidence="3 4">
    <name type="scientific">Novipirellula caenicola</name>
    <dbReference type="NCBI Taxonomy" id="1536901"/>
    <lineage>
        <taxon>Bacteria</taxon>
        <taxon>Pseudomonadati</taxon>
        <taxon>Planctomycetota</taxon>
        <taxon>Planctomycetia</taxon>
        <taxon>Pirellulales</taxon>
        <taxon>Pirellulaceae</taxon>
        <taxon>Novipirellula</taxon>
    </lineage>
</organism>
<keyword evidence="4" id="KW-1185">Reference proteome</keyword>
<comment type="caution">
    <text evidence="3">The sequence shown here is derived from an EMBL/GenBank/DDBJ whole genome shotgun (WGS) entry which is preliminary data.</text>
</comment>